<evidence type="ECO:0000256" key="3">
    <source>
        <dbReference type="ARBA" id="ARBA00023125"/>
    </source>
</evidence>
<dbReference type="AlphaFoldDB" id="A0A7K1L9N9"/>
<dbReference type="SUPFAM" id="SSF46689">
    <property type="entry name" value="Homeodomain-like"/>
    <property type="match status" value="1"/>
</dbReference>
<dbReference type="Pfam" id="PF13977">
    <property type="entry name" value="TetR_C_6"/>
    <property type="match status" value="1"/>
</dbReference>
<dbReference type="Gene3D" id="1.10.357.10">
    <property type="entry name" value="Tetracycline Repressor, domain 2"/>
    <property type="match status" value="1"/>
</dbReference>
<name>A0A7K1L9N9_9ACTN</name>
<keyword evidence="8" id="KW-1185">Reference proteome</keyword>
<dbReference type="PANTHER" id="PTHR30055">
    <property type="entry name" value="HTH-TYPE TRANSCRIPTIONAL REGULATOR RUTR"/>
    <property type="match status" value="1"/>
</dbReference>
<dbReference type="RefSeq" id="WP_156220314.1">
    <property type="nucleotide sequence ID" value="NZ_WOFH01000013.1"/>
</dbReference>
<dbReference type="InterPro" id="IPR001647">
    <property type="entry name" value="HTH_TetR"/>
</dbReference>
<keyword evidence="4" id="KW-0804">Transcription</keyword>
<dbReference type="InterPro" id="IPR050109">
    <property type="entry name" value="HTH-type_TetR-like_transc_reg"/>
</dbReference>
<accession>A0A7K1L9N9</accession>
<dbReference type="Proteomes" id="UP000432015">
    <property type="component" value="Unassembled WGS sequence"/>
</dbReference>
<dbReference type="InterPro" id="IPR039538">
    <property type="entry name" value="BetI_C"/>
</dbReference>
<dbReference type="InterPro" id="IPR009057">
    <property type="entry name" value="Homeodomain-like_sf"/>
</dbReference>
<dbReference type="PANTHER" id="PTHR30055:SF234">
    <property type="entry name" value="HTH-TYPE TRANSCRIPTIONAL REGULATOR BETI"/>
    <property type="match status" value="1"/>
</dbReference>
<organism evidence="7 8">
    <name type="scientific">Actinomadura litoris</name>
    <dbReference type="NCBI Taxonomy" id="2678616"/>
    <lineage>
        <taxon>Bacteria</taxon>
        <taxon>Bacillati</taxon>
        <taxon>Actinomycetota</taxon>
        <taxon>Actinomycetes</taxon>
        <taxon>Streptosporangiales</taxon>
        <taxon>Thermomonosporaceae</taxon>
        <taxon>Actinomadura</taxon>
    </lineage>
</organism>
<keyword evidence="1" id="KW-0678">Repressor</keyword>
<dbReference type="Pfam" id="PF00440">
    <property type="entry name" value="TetR_N"/>
    <property type="match status" value="1"/>
</dbReference>
<keyword evidence="3 5" id="KW-0238">DNA-binding</keyword>
<evidence type="ECO:0000256" key="1">
    <source>
        <dbReference type="ARBA" id="ARBA00022491"/>
    </source>
</evidence>
<proteinExistence type="predicted"/>
<evidence type="ECO:0000313" key="8">
    <source>
        <dbReference type="Proteomes" id="UP000432015"/>
    </source>
</evidence>
<sequence length="202" mass="21937">MPKVVDHEGRRRAITAAACQVIAASGPAGATMRDIAAAAGCTTGMVTHYFRGKDEVLLAALNSVSRAVADRVAALAADPSTGIETLLCECLPMDDRRRLEWRVWIAFWGSAAHDPALAREQRDRYRTWREALQLVLATPGRPSGPPLEEAAETLMTAVDGIGIQAVFDPRRWPPERQARQMRRQVAHVLADLDAAPDPGVVP</sequence>
<dbReference type="PROSITE" id="PS50977">
    <property type="entry name" value="HTH_TETR_2"/>
    <property type="match status" value="1"/>
</dbReference>
<protein>
    <submittedName>
        <fullName evidence="7">TetR family transcriptional regulator</fullName>
    </submittedName>
</protein>
<feature type="domain" description="HTH tetR-type" evidence="6">
    <location>
        <begin position="8"/>
        <end position="68"/>
    </location>
</feature>
<reference evidence="7 8" key="1">
    <citation type="submission" date="2019-11" db="EMBL/GenBank/DDBJ databases">
        <authorList>
            <person name="Cao P."/>
        </authorList>
    </citation>
    <scope>NUCLEOTIDE SEQUENCE [LARGE SCALE GENOMIC DNA]</scope>
    <source>
        <strain evidence="7 8">NEAU-AAG5</strain>
    </source>
</reference>
<evidence type="ECO:0000256" key="5">
    <source>
        <dbReference type="PROSITE-ProRule" id="PRU00335"/>
    </source>
</evidence>
<keyword evidence="2" id="KW-0805">Transcription regulation</keyword>
<evidence type="ECO:0000256" key="2">
    <source>
        <dbReference type="ARBA" id="ARBA00023015"/>
    </source>
</evidence>
<evidence type="ECO:0000256" key="4">
    <source>
        <dbReference type="ARBA" id="ARBA00023163"/>
    </source>
</evidence>
<dbReference type="SUPFAM" id="SSF48498">
    <property type="entry name" value="Tetracyclin repressor-like, C-terminal domain"/>
    <property type="match status" value="1"/>
</dbReference>
<dbReference type="GO" id="GO:0000976">
    <property type="term" value="F:transcription cis-regulatory region binding"/>
    <property type="evidence" value="ECO:0007669"/>
    <property type="project" value="TreeGrafter"/>
</dbReference>
<evidence type="ECO:0000259" key="6">
    <source>
        <dbReference type="PROSITE" id="PS50977"/>
    </source>
</evidence>
<evidence type="ECO:0000313" key="7">
    <source>
        <dbReference type="EMBL" id="MUN41132.1"/>
    </source>
</evidence>
<gene>
    <name evidence="7" type="ORF">GNZ18_31690</name>
</gene>
<dbReference type="EMBL" id="WOFH01000013">
    <property type="protein sequence ID" value="MUN41132.1"/>
    <property type="molecule type" value="Genomic_DNA"/>
</dbReference>
<dbReference type="InterPro" id="IPR036271">
    <property type="entry name" value="Tet_transcr_reg_TetR-rel_C_sf"/>
</dbReference>
<dbReference type="GO" id="GO:0003700">
    <property type="term" value="F:DNA-binding transcription factor activity"/>
    <property type="evidence" value="ECO:0007669"/>
    <property type="project" value="TreeGrafter"/>
</dbReference>
<feature type="DNA-binding region" description="H-T-H motif" evidence="5">
    <location>
        <begin position="31"/>
        <end position="50"/>
    </location>
</feature>
<comment type="caution">
    <text evidence="7">The sequence shown here is derived from an EMBL/GenBank/DDBJ whole genome shotgun (WGS) entry which is preliminary data.</text>
</comment>